<proteinExistence type="predicted"/>
<dbReference type="RefSeq" id="WP_330151224.1">
    <property type="nucleotide sequence ID" value="NZ_JAUZMZ010000024.1"/>
</dbReference>
<dbReference type="Pfam" id="PF00903">
    <property type="entry name" value="Glyoxalase"/>
    <property type="match status" value="1"/>
</dbReference>
<organism evidence="2 3">
    <name type="scientific">Rhodococcus chondri</name>
    <dbReference type="NCBI Taxonomy" id="3065941"/>
    <lineage>
        <taxon>Bacteria</taxon>
        <taxon>Bacillati</taxon>
        <taxon>Actinomycetota</taxon>
        <taxon>Actinomycetes</taxon>
        <taxon>Mycobacteriales</taxon>
        <taxon>Nocardiaceae</taxon>
        <taxon>Rhodococcus</taxon>
    </lineage>
</organism>
<dbReference type="InterPro" id="IPR037523">
    <property type="entry name" value="VOC_core"/>
</dbReference>
<gene>
    <name evidence="2" type="ORF">Q8814_06620</name>
</gene>
<sequence>MTITDSALSLNVADVEASADFAVRHLGFTQVMAADGFASLTRDDAGFNLVFLRTGLGTFKPAAIAGEAGHGMLVVFVVDAVDDEYERLRGEGVDIVTPVETEPWGERYFQVRDPNGIHYQFVQWMSRPEDG</sequence>
<dbReference type="InterPro" id="IPR029068">
    <property type="entry name" value="Glyas_Bleomycin-R_OHBP_Dase"/>
</dbReference>
<evidence type="ECO:0000313" key="3">
    <source>
        <dbReference type="Proteomes" id="UP001331936"/>
    </source>
</evidence>
<name>A0ABU7JP24_9NOCA</name>
<protein>
    <submittedName>
        <fullName evidence="2">VOC family protein</fullName>
    </submittedName>
</protein>
<reference evidence="2 3" key="1">
    <citation type="submission" date="2023-08" db="EMBL/GenBank/DDBJ databases">
        <authorList>
            <person name="Girao M."/>
            <person name="Carvalho M.F."/>
        </authorList>
    </citation>
    <scope>NUCLEOTIDE SEQUENCE [LARGE SCALE GENOMIC DNA]</scope>
    <source>
        <strain evidence="2 3">CC-R104</strain>
    </source>
</reference>
<dbReference type="Proteomes" id="UP001331936">
    <property type="component" value="Unassembled WGS sequence"/>
</dbReference>
<dbReference type="PROSITE" id="PS51819">
    <property type="entry name" value="VOC"/>
    <property type="match status" value="1"/>
</dbReference>
<dbReference type="SUPFAM" id="SSF54593">
    <property type="entry name" value="Glyoxalase/Bleomycin resistance protein/Dihydroxybiphenyl dioxygenase"/>
    <property type="match status" value="1"/>
</dbReference>
<evidence type="ECO:0000313" key="2">
    <source>
        <dbReference type="EMBL" id="MEE2031789.1"/>
    </source>
</evidence>
<dbReference type="InterPro" id="IPR004360">
    <property type="entry name" value="Glyas_Fos-R_dOase_dom"/>
</dbReference>
<keyword evidence="3" id="KW-1185">Reference proteome</keyword>
<evidence type="ECO:0000259" key="1">
    <source>
        <dbReference type="PROSITE" id="PS51819"/>
    </source>
</evidence>
<comment type="caution">
    <text evidence="2">The sequence shown here is derived from an EMBL/GenBank/DDBJ whole genome shotgun (WGS) entry which is preliminary data.</text>
</comment>
<accession>A0ABU7JP24</accession>
<dbReference type="Gene3D" id="3.10.180.10">
    <property type="entry name" value="2,3-Dihydroxybiphenyl 1,2-Dioxygenase, domain 1"/>
    <property type="match status" value="1"/>
</dbReference>
<feature type="domain" description="VOC" evidence="1">
    <location>
        <begin position="3"/>
        <end position="124"/>
    </location>
</feature>
<dbReference type="EMBL" id="JAUZMZ010000024">
    <property type="protein sequence ID" value="MEE2031789.1"/>
    <property type="molecule type" value="Genomic_DNA"/>
</dbReference>